<dbReference type="AlphaFoldDB" id="A0AAE1E355"/>
<dbReference type="InterPro" id="IPR038765">
    <property type="entry name" value="Papain-like_cys_pep_sf"/>
</dbReference>
<evidence type="ECO:0000313" key="1">
    <source>
        <dbReference type="EMBL" id="KAK3792526.1"/>
    </source>
</evidence>
<keyword evidence="2" id="KW-1185">Reference proteome</keyword>
<proteinExistence type="predicted"/>
<protein>
    <submittedName>
        <fullName evidence="1">Uncharacterized protein</fullName>
    </submittedName>
</protein>
<dbReference type="Proteomes" id="UP001283361">
    <property type="component" value="Unassembled WGS sequence"/>
</dbReference>
<dbReference type="SUPFAM" id="SSF54001">
    <property type="entry name" value="Cysteine proteinases"/>
    <property type="match status" value="1"/>
</dbReference>
<sequence length="368" mass="40189">MDADGSVHVASYDKSGSHWVLVSLDLSCNPTVLYCDSLGWKSPTYLLEYLSQFTSVFGITKLERLVMMHIPSGSGCIHQCTSRCHNYPLQSCSNVCGLVAVVCAVISTLDRQLFNILCGPNSCLKLFLHGPTGYERYIRRVIIFWFISGEVDISLLKHCPIQLDHSYAAIVSSGRKRKSLESPAEFSDEEIEPFSQWPGLSHKLYTDEMCAMHQAKAFPNSASIPNGGKILGCCSSSPEVTELNVTNAMESNETNHQAKISCSPETDGPVHFFHPNANTSNAFSVSTVPKRLAVSSRSPVLWRHEDSQFLAGALFSGAMGTRSLKQAPYSLGPWGLAVSSRSPILWGHGDSQFLAGALCSGAMRTHSF</sequence>
<comment type="caution">
    <text evidence="1">The sequence shown here is derived from an EMBL/GenBank/DDBJ whole genome shotgun (WGS) entry which is preliminary data.</text>
</comment>
<evidence type="ECO:0000313" key="2">
    <source>
        <dbReference type="Proteomes" id="UP001283361"/>
    </source>
</evidence>
<organism evidence="1 2">
    <name type="scientific">Elysia crispata</name>
    <name type="common">lettuce slug</name>
    <dbReference type="NCBI Taxonomy" id="231223"/>
    <lineage>
        <taxon>Eukaryota</taxon>
        <taxon>Metazoa</taxon>
        <taxon>Spiralia</taxon>
        <taxon>Lophotrochozoa</taxon>
        <taxon>Mollusca</taxon>
        <taxon>Gastropoda</taxon>
        <taxon>Heterobranchia</taxon>
        <taxon>Euthyneura</taxon>
        <taxon>Panpulmonata</taxon>
        <taxon>Sacoglossa</taxon>
        <taxon>Placobranchoidea</taxon>
        <taxon>Plakobranchidae</taxon>
        <taxon>Elysia</taxon>
    </lineage>
</organism>
<dbReference type="EMBL" id="JAWDGP010001367">
    <property type="protein sequence ID" value="KAK3792526.1"/>
    <property type="molecule type" value="Genomic_DNA"/>
</dbReference>
<reference evidence="1" key="1">
    <citation type="journal article" date="2023" name="G3 (Bethesda)">
        <title>A reference genome for the long-term kleptoplast-retaining sea slug Elysia crispata morphotype clarki.</title>
        <authorList>
            <person name="Eastman K.E."/>
            <person name="Pendleton A.L."/>
            <person name="Shaikh M.A."/>
            <person name="Suttiyut T."/>
            <person name="Ogas R."/>
            <person name="Tomko P."/>
            <person name="Gavelis G."/>
            <person name="Widhalm J.R."/>
            <person name="Wisecaver J.H."/>
        </authorList>
    </citation>
    <scope>NUCLEOTIDE SEQUENCE</scope>
    <source>
        <strain evidence="1">ECLA1</strain>
    </source>
</reference>
<accession>A0AAE1E355</accession>
<name>A0AAE1E355_9GAST</name>
<gene>
    <name evidence="1" type="ORF">RRG08_062790</name>
</gene>